<gene>
    <name evidence="1" type="ORF">QG37_05005</name>
</gene>
<evidence type="ECO:0008006" key="3">
    <source>
        <dbReference type="Google" id="ProtNLM"/>
    </source>
</evidence>
<dbReference type="AlphaFoldDB" id="A0A0L0NW34"/>
<proteinExistence type="predicted"/>
<comment type="caution">
    <text evidence="1">The sequence shown here is derived from an EMBL/GenBank/DDBJ whole genome shotgun (WGS) entry which is preliminary data.</text>
</comment>
<sequence>MDAQGAHILVSDEAVRAIVNFLDVCEEVLGLETCYILVPKHVPQSKKLMKLLSQCFDLAFVDAKSVSALNAYDVLDWYTCVFEL</sequence>
<dbReference type="Proteomes" id="UP000037122">
    <property type="component" value="Unassembled WGS sequence"/>
</dbReference>
<accession>A0A0L0NW34</accession>
<evidence type="ECO:0000313" key="2">
    <source>
        <dbReference type="Proteomes" id="UP000037122"/>
    </source>
</evidence>
<dbReference type="VEuPathDB" id="FungiDB:QG37_05005"/>
<evidence type="ECO:0000313" key="1">
    <source>
        <dbReference type="EMBL" id="KND98239.1"/>
    </source>
</evidence>
<name>A0A0L0NW34_CANAR</name>
<protein>
    <recommendedName>
        <fullName evidence="3">Ornithine decarboxylase antizyme</fullName>
    </recommendedName>
</protein>
<organism evidence="1 2">
    <name type="scientific">Candidozyma auris</name>
    <name type="common">Yeast</name>
    <name type="synonym">Candida auris</name>
    <dbReference type="NCBI Taxonomy" id="498019"/>
    <lineage>
        <taxon>Eukaryota</taxon>
        <taxon>Fungi</taxon>
        <taxon>Dikarya</taxon>
        <taxon>Ascomycota</taxon>
        <taxon>Saccharomycotina</taxon>
        <taxon>Pichiomycetes</taxon>
        <taxon>Metschnikowiaceae</taxon>
        <taxon>Candidozyma</taxon>
    </lineage>
</organism>
<reference evidence="2" key="1">
    <citation type="journal article" date="2015" name="BMC Genomics">
        <title>Draft genome of a commonly misdiagnosed multidrug resistant pathogen Candida auris.</title>
        <authorList>
            <person name="Chatterjee S."/>
            <person name="Alampalli S.V."/>
            <person name="Nageshan R.K."/>
            <person name="Chettiar S.T."/>
            <person name="Joshi S."/>
            <person name="Tatu U.S."/>
        </authorList>
    </citation>
    <scope>NUCLEOTIDE SEQUENCE [LARGE SCALE GENOMIC DNA]</scope>
    <source>
        <strain evidence="2">6684</strain>
    </source>
</reference>
<dbReference type="EMBL" id="LGST01000034">
    <property type="protein sequence ID" value="KND98239.1"/>
    <property type="molecule type" value="Genomic_DNA"/>
</dbReference>